<accession>A0A379C6A5</accession>
<keyword evidence="3" id="KW-0378">Hydrolase</keyword>
<keyword evidence="2" id="KW-0540">Nuclease</keyword>
<evidence type="ECO:0000256" key="3">
    <source>
        <dbReference type="ARBA" id="ARBA00022801"/>
    </source>
</evidence>
<feature type="domain" description="TRAM" evidence="6">
    <location>
        <begin position="296"/>
        <end position="357"/>
    </location>
</feature>
<dbReference type="InterPro" id="IPR002792">
    <property type="entry name" value="TRAM_dom"/>
</dbReference>
<proteinExistence type="predicted"/>
<evidence type="ECO:0000256" key="4">
    <source>
        <dbReference type="ARBA" id="ARBA00022842"/>
    </source>
</evidence>
<dbReference type="Proteomes" id="UP000255517">
    <property type="component" value="Unassembled WGS sequence"/>
</dbReference>
<dbReference type="GO" id="GO:0016787">
    <property type="term" value="F:hydrolase activity"/>
    <property type="evidence" value="ECO:0007669"/>
    <property type="project" value="UniProtKB-KW"/>
</dbReference>
<dbReference type="InterPro" id="IPR002716">
    <property type="entry name" value="PIN_dom"/>
</dbReference>
<dbReference type="RefSeq" id="WP_019035053.1">
    <property type="nucleotide sequence ID" value="NZ_UGSZ01000001.1"/>
</dbReference>
<evidence type="ECO:0000256" key="1">
    <source>
        <dbReference type="ARBA" id="ARBA00001946"/>
    </source>
</evidence>
<feature type="transmembrane region" description="Helical" evidence="5">
    <location>
        <begin position="39"/>
        <end position="63"/>
    </location>
</feature>
<protein>
    <submittedName>
        <fullName evidence="7">Uncharacterized PIN and TRAM-domain containing protein TTHA0540</fullName>
    </submittedName>
</protein>
<dbReference type="SMART" id="SM00670">
    <property type="entry name" value="PINc"/>
    <property type="match status" value="1"/>
</dbReference>
<keyword evidence="5" id="KW-0812">Transmembrane</keyword>
<evidence type="ECO:0000313" key="7">
    <source>
        <dbReference type="EMBL" id="SUB57639.1"/>
    </source>
</evidence>
<dbReference type="PANTHER" id="PTHR11603">
    <property type="entry name" value="AAA FAMILY ATPASE"/>
    <property type="match status" value="1"/>
</dbReference>
<keyword evidence="4" id="KW-0460">Magnesium</keyword>
<dbReference type="GO" id="GO:0004518">
    <property type="term" value="F:nuclease activity"/>
    <property type="evidence" value="ECO:0007669"/>
    <property type="project" value="UniProtKB-KW"/>
</dbReference>
<evidence type="ECO:0000259" key="6">
    <source>
        <dbReference type="PROSITE" id="PS50926"/>
    </source>
</evidence>
<keyword evidence="5" id="KW-0472">Membrane</keyword>
<dbReference type="EMBL" id="UGSZ01000001">
    <property type="protein sequence ID" value="SUB57639.1"/>
    <property type="molecule type" value="Genomic_DNA"/>
</dbReference>
<evidence type="ECO:0000256" key="5">
    <source>
        <dbReference type="SAM" id="Phobius"/>
    </source>
</evidence>
<comment type="cofactor">
    <cofactor evidence="1">
        <name>Mg(2+)</name>
        <dbReference type="ChEBI" id="CHEBI:18420"/>
    </cofactor>
</comment>
<evidence type="ECO:0000313" key="8">
    <source>
        <dbReference type="Proteomes" id="UP000255517"/>
    </source>
</evidence>
<dbReference type="PROSITE" id="PS50926">
    <property type="entry name" value="TRAM"/>
    <property type="match status" value="1"/>
</dbReference>
<dbReference type="OrthoDB" id="9780734at2"/>
<dbReference type="Gene3D" id="3.40.50.1010">
    <property type="entry name" value="5'-nuclease"/>
    <property type="match status" value="1"/>
</dbReference>
<dbReference type="Pfam" id="PF01938">
    <property type="entry name" value="TRAM"/>
    <property type="match status" value="1"/>
</dbReference>
<reference evidence="7 8" key="1">
    <citation type="submission" date="2018-06" db="EMBL/GenBank/DDBJ databases">
        <authorList>
            <consortium name="Pathogen Informatics"/>
            <person name="Doyle S."/>
        </authorList>
    </citation>
    <scope>NUCLEOTIDE SEQUENCE [LARGE SCALE GENOMIC DNA]</scope>
    <source>
        <strain evidence="7 8">NCTC13149</strain>
    </source>
</reference>
<feature type="transmembrane region" description="Helical" evidence="5">
    <location>
        <begin position="84"/>
        <end position="106"/>
    </location>
</feature>
<feature type="transmembrane region" description="Helical" evidence="5">
    <location>
        <begin position="7"/>
        <end position="27"/>
    </location>
</feature>
<keyword evidence="5" id="KW-1133">Transmembrane helix</keyword>
<dbReference type="AlphaFoldDB" id="A0A379C6A5"/>
<dbReference type="SUPFAM" id="SSF88723">
    <property type="entry name" value="PIN domain-like"/>
    <property type="match status" value="1"/>
</dbReference>
<dbReference type="STRING" id="1122949.GCA_000378725_01390"/>
<gene>
    <name evidence="7" type="ORF">NCTC13149_01488</name>
</gene>
<feature type="transmembrane region" description="Helical" evidence="5">
    <location>
        <begin position="112"/>
        <end position="130"/>
    </location>
</feature>
<dbReference type="InterPro" id="IPR052041">
    <property type="entry name" value="Nucleic_acid_metab_PIN/TRAM"/>
</dbReference>
<organism evidence="7 8">
    <name type="scientific">Peptoniphilus lacrimalis</name>
    <dbReference type="NCBI Taxonomy" id="33031"/>
    <lineage>
        <taxon>Bacteria</taxon>
        <taxon>Bacillati</taxon>
        <taxon>Bacillota</taxon>
        <taxon>Tissierellia</taxon>
        <taxon>Tissierellales</taxon>
        <taxon>Peptoniphilaceae</taxon>
        <taxon>Peptoniphilus</taxon>
    </lineage>
</organism>
<dbReference type="CDD" id="cd09877">
    <property type="entry name" value="PIN_YacL-like"/>
    <property type="match status" value="1"/>
</dbReference>
<dbReference type="PANTHER" id="PTHR11603:SF147">
    <property type="entry name" value="MEMBRANE PROTEIN"/>
    <property type="match status" value="1"/>
</dbReference>
<dbReference type="InterPro" id="IPR029060">
    <property type="entry name" value="PIN-like_dom_sf"/>
</dbReference>
<name>A0A379C6A5_9FIRM</name>
<dbReference type="Pfam" id="PF13638">
    <property type="entry name" value="PIN_4"/>
    <property type="match status" value="1"/>
</dbReference>
<sequence length="362" mass="40188">MAKIFRILFTLIGAGAGYFLVSIITQIDLVKSIGNDNVIFVISLVIVILFALIFFIFSSKVFNSLIELLTIWEKELKQRSLTEIIFAVLGIIVGFILAFLISQPIYKIPIPYVGSAISIILYGIFGYLGLKIGLSNKDVLNFKIKDFVVSNKKPPKDKIKYKNFDGTPKVLDTSVIIDGRILDIIKSGFVEGTIVIPVFVLEELQHIADSFDSLKRKRGRRGLDVVKEIQNLNDVNLVIEQEPYEDISEVDSKLLKLTGDLNGKIVTNDYNLNKVALVQKIPVLNINELANAVKPVYLPGEEMQIQIVKAGREFNQGLGYLDDGTMIVVENGKHLIGKTIDVTVTSALQTAAGKMIFAKPNE</sequence>
<evidence type="ECO:0000256" key="2">
    <source>
        <dbReference type="ARBA" id="ARBA00022722"/>
    </source>
</evidence>